<reference evidence="2 3" key="1">
    <citation type="journal article" date="2024" name="Plant Biotechnol. J.">
        <title>Dendrobium thyrsiflorum genome and its molecular insights into genes involved in important horticultural traits.</title>
        <authorList>
            <person name="Chen B."/>
            <person name="Wang J.Y."/>
            <person name="Zheng P.J."/>
            <person name="Li K.L."/>
            <person name="Liang Y.M."/>
            <person name="Chen X.F."/>
            <person name="Zhang C."/>
            <person name="Zhao X."/>
            <person name="He X."/>
            <person name="Zhang G.Q."/>
            <person name="Liu Z.J."/>
            <person name="Xu Q."/>
        </authorList>
    </citation>
    <scope>NUCLEOTIDE SEQUENCE [LARGE SCALE GENOMIC DNA]</scope>
    <source>
        <strain evidence="2">GZMU011</strain>
    </source>
</reference>
<keyword evidence="3" id="KW-1185">Reference proteome</keyword>
<accession>A0ABD0URW2</accession>
<keyword evidence="1" id="KW-1133">Transmembrane helix</keyword>
<evidence type="ECO:0000256" key="1">
    <source>
        <dbReference type="SAM" id="Phobius"/>
    </source>
</evidence>
<dbReference type="PANTHER" id="PTHR47723:SF19">
    <property type="entry name" value="POLYNUCLEOTIDYL TRANSFERASE, RIBONUCLEASE H-LIKE SUPERFAMILY PROTEIN"/>
    <property type="match status" value="1"/>
</dbReference>
<dbReference type="PANTHER" id="PTHR47723">
    <property type="entry name" value="OS05G0353850 PROTEIN"/>
    <property type="match status" value="1"/>
</dbReference>
<evidence type="ECO:0000313" key="2">
    <source>
        <dbReference type="EMBL" id="KAL0915604.1"/>
    </source>
</evidence>
<organism evidence="2 3">
    <name type="scientific">Dendrobium thyrsiflorum</name>
    <name type="common">Pinecone-like raceme dendrobium</name>
    <name type="synonym">Orchid</name>
    <dbReference type="NCBI Taxonomy" id="117978"/>
    <lineage>
        <taxon>Eukaryota</taxon>
        <taxon>Viridiplantae</taxon>
        <taxon>Streptophyta</taxon>
        <taxon>Embryophyta</taxon>
        <taxon>Tracheophyta</taxon>
        <taxon>Spermatophyta</taxon>
        <taxon>Magnoliopsida</taxon>
        <taxon>Liliopsida</taxon>
        <taxon>Asparagales</taxon>
        <taxon>Orchidaceae</taxon>
        <taxon>Epidendroideae</taxon>
        <taxon>Malaxideae</taxon>
        <taxon>Dendrobiinae</taxon>
        <taxon>Dendrobium</taxon>
    </lineage>
</organism>
<evidence type="ECO:0000313" key="3">
    <source>
        <dbReference type="Proteomes" id="UP001552299"/>
    </source>
</evidence>
<dbReference type="InterPro" id="IPR007881">
    <property type="entry name" value="UNC-50"/>
</dbReference>
<dbReference type="EMBL" id="JANQDX010000012">
    <property type="protein sequence ID" value="KAL0915604.1"/>
    <property type="molecule type" value="Genomic_DNA"/>
</dbReference>
<keyword evidence="1" id="KW-0812">Transmembrane</keyword>
<name>A0ABD0URW2_DENTH</name>
<dbReference type="Proteomes" id="UP001552299">
    <property type="component" value="Unassembled WGS sequence"/>
</dbReference>
<evidence type="ECO:0008006" key="4">
    <source>
        <dbReference type="Google" id="ProtNLM"/>
    </source>
</evidence>
<protein>
    <recommendedName>
        <fullName evidence="4">RNase H type-1 domain-containing protein</fullName>
    </recommendedName>
</protein>
<dbReference type="InterPro" id="IPR053151">
    <property type="entry name" value="RNase_H-like"/>
</dbReference>
<proteinExistence type="predicted"/>
<feature type="transmembrane region" description="Helical" evidence="1">
    <location>
        <begin position="58"/>
        <end position="77"/>
    </location>
</feature>
<keyword evidence="1" id="KW-0472">Membrane</keyword>
<comment type="caution">
    <text evidence="2">The sequence shown here is derived from an EMBL/GenBank/DDBJ whole genome shotgun (WGS) entry which is preliminary data.</text>
</comment>
<sequence length="450" mass="50684">MVVAMVKAVGLRSRQLRGSCYGLRFDNPGSFFKLCLICPIRNKTIRETKNQWARDDPAFIVILSLFVVVATSAYCAAYDSSFGHAVFTVIGANALAQVVKWKIYDGKSIDVLGDIWILDKCLNKWPTFVSVQHCEDLAVENFIEQGCWNVEKLMTSFGIELVNLICHVRIYSNLANDEVELISFKPGKSISALITDGMPFQTEIGAFWAWLKSLKLVPRTLSECYAWLENGIDRNSFHVKLYCIVVFMTWKSRCKLIFDGSDSSCRFLAASSISMTSFVNIGMSKLGNWGANQPNRLLLKSWLPPPPDWIKVNVDASLLTSYEATVGGVFRDCKGRFLLAFSFKGLHWDVSRLEFLAIKSLGLILQDWMLEYEGVIIESDNANMISFLCKLNKDPSKILITSEFEGVDFLKEFKHDDSKRKLCGVIATDDVGSRMSGMMESWNLDQAICT</sequence>
<gene>
    <name evidence="2" type="ORF">M5K25_016033</name>
</gene>
<dbReference type="AlphaFoldDB" id="A0ABD0URW2"/>
<dbReference type="Pfam" id="PF05216">
    <property type="entry name" value="UNC-50"/>
    <property type="match status" value="1"/>
</dbReference>